<dbReference type="SUPFAM" id="SSF54909">
    <property type="entry name" value="Dimeric alpha+beta barrel"/>
    <property type="match status" value="1"/>
</dbReference>
<gene>
    <name evidence="2" type="ordered locus">Celal_3775</name>
</gene>
<reference evidence="2 3" key="1">
    <citation type="journal article" date="2010" name="Stand. Genomic Sci.">
        <title>Complete genome sequence of Cellulophaga algicola type strain (IC166).</title>
        <authorList>
            <person name="Abt B."/>
            <person name="Lu M."/>
            <person name="Misra M."/>
            <person name="Han C."/>
            <person name="Nolan M."/>
            <person name="Lucas S."/>
            <person name="Hammon N."/>
            <person name="Deshpande S."/>
            <person name="Cheng J.F."/>
            <person name="Tapia R."/>
            <person name="Goodwin L."/>
            <person name="Pitluck S."/>
            <person name="Liolios K."/>
            <person name="Pagani I."/>
            <person name="Ivanova N."/>
            <person name="Mavromatis K."/>
            <person name="Ovchinikova G."/>
            <person name="Pati A."/>
            <person name="Chen A."/>
            <person name="Palaniappan K."/>
            <person name="Land M."/>
            <person name="Hauser L."/>
            <person name="Chang Y.J."/>
            <person name="Jeffries C.D."/>
            <person name="Detter J.C."/>
            <person name="Brambilla E."/>
            <person name="Rohde M."/>
            <person name="Tindall B.J."/>
            <person name="Goker M."/>
            <person name="Woyke T."/>
            <person name="Bristow J."/>
            <person name="Eisen J.A."/>
            <person name="Markowitz V."/>
            <person name="Hugenholtz P."/>
            <person name="Kyrpides N.C."/>
            <person name="Klenk H.P."/>
            <person name="Lapidus A."/>
        </authorList>
    </citation>
    <scope>NUCLEOTIDE SEQUENCE [LARGE SCALE GENOMIC DNA]</scope>
    <source>
        <strain evidence="3">DSM 14237 / IC166 / ACAM 630</strain>
    </source>
</reference>
<dbReference type="InterPro" id="IPR011008">
    <property type="entry name" value="Dimeric_a/b-barrel"/>
</dbReference>
<dbReference type="Proteomes" id="UP000008634">
    <property type="component" value="Chromosome"/>
</dbReference>
<protein>
    <submittedName>
        <fullName evidence="2">Antibiotic biosynthesis monooxygenase</fullName>
    </submittedName>
</protein>
<accession>E6XAR2</accession>
<dbReference type="KEGG" id="cao:Celal_3775"/>
<dbReference type="PANTHER" id="PTHR33336:SF15">
    <property type="entry name" value="ABM DOMAIN-CONTAINING PROTEIN"/>
    <property type="match status" value="1"/>
</dbReference>
<dbReference type="GO" id="GO:0004497">
    <property type="term" value="F:monooxygenase activity"/>
    <property type="evidence" value="ECO:0007669"/>
    <property type="project" value="UniProtKB-KW"/>
</dbReference>
<dbReference type="HOGENOM" id="CLU_131496_11_1_10"/>
<dbReference type="AlphaFoldDB" id="E6XAR2"/>
<evidence type="ECO:0000313" key="3">
    <source>
        <dbReference type="Proteomes" id="UP000008634"/>
    </source>
</evidence>
<dbReference type="PROSITE" id="PS51725">
    <property type="entry name" value="ABM"/>
    <property type="match status" value="1"/>
</dbReference>
<dbReference type="STRING" id="688270.Celal_3775"/>
<proteinExistence type="predicted"/>
<dbReference type="PANTHER" id="PTHR33336">
    <property type="entry name" value="QUINOL MONOOXYGENASE YGIN-RELATED"/>
    <property type="match status" value="1"/>
</dbReference>
<dbReference type="Pfam" id="PF03992">
    <property type="entry name" value="ABM"/>
    <property type="match status" value="1"/>
</dbReference>
<dbReference type="Gene3D" id="3.30.70.100">
    <property type="match status" value="1"/>
</dbReference>
<keyword evidence="2" id="KW-0503">Monooxygenase</keyword>
<dbReference type="EMBL" id="CP002453">
    <property type="protein sequence ID" value="ADV51024.1"/>
    <property type="molecule type" value="Genomic_DNA"/>
</dbReference>
<dbReference type="InterPro" id="IPR007138">
    <property type="entry name" value="ABM_dom"/>
</dbReference>
<dbReference type="InterPro" id="IPR050744">
    <property type="entry name" value="AI-2_Isomerase_LsrG"/>
</dbReference>
<dbReference type="OrthoDB" id="9806189at2"/>
<dbReference type="eggNOG" id="COG1359">
    <property type="taxonomic scope" value="Bacteria"/>
</dbReference>
<dbReference type="RefSeq" id="WP_013552474.1">
    <property type="nucleotide sequence ID" value="NC_014934.1"/>
</dbReference>
<keyword evidence="2" id="KW-0560">Oxidoreductase</keyword>
<sequence>MEIYLSVHIKSKPEHQENVKAILQNLVVQTLKEDGCIRYDLHQGIDDESTFVFYEIWKDQKALDFHNQTSYIKALGNSLENKLVSEAVLVKTTKL</sequence>
<keyword evidence="3" id="KW-1185">Reference proteome</keyword>
<evidence type="ECO:0000259" key="1">
    <source>
        <dbReference type="PROSITE" id="PS51725"/>
    </source>
</evidence>
<evidence type="ECO:0000313" key="2">
    <source>
        <dbReference type="EMBL" id="ADV51024.1"/>
    </source>
</evidence>
<name>E6XAR2_CELAD</name>
<feature type="domain" description="ABM" evidence="1">
    <location>
        <begin position="3"/>
        <end position="95"/>
    </location>
</feature>
<organism evidence="2 3">
    <name type="scientific">Cellulophaga algicola (strain DSM 14237 / IC166 / ACAM 630)</name>
    <dbReference type="NCBI Taxonomy" id="688270"/>
    <lineage>
        <taxon>Bacteria</taxon>
        <taxon>Pseudomonadati</taxon>
        <taxon>Bacteroidota</taxon>
        <taxon>Flavobacteriia</taxon>
        <taxon>Flavobacteriales</taxon>
        <taxon>Flavobacteriaceae</taxon>
        <taxon>Cellulophaga</taxon>
    </lineage>
</organism>